<name>A0A178IES4_9BACT</name>
<keyword evidence="2" id="KW-1185">Reference proteome</keyword>
<reference evidence="1 2" key="1">
    <citation type="submission" date="2016-01" db="EMBL/GenBank/DDBJ databases">
        <title>High potential of lignocellulose degradation of a new Verrucomicrobia species.</title>
        <authorList>
            <person name="Wang Y."/>
            <person name="Shi Y."/>
            <person name="Qiu Z."/>
            <person name="Liu S."/>
            <person name="Yang H."/>
        </authorList>
    </citation>
    <scope>NUCLEOTIDE SEQUENCE [LARGE SCALE GENOMIC DNA]</scope>
    <source>
        <strain evidence="1 2">TSB47</strain>
    </source>
</reference>
<accession>A0A178IES4</accession>
<evidence type="ECO:0000313" key="2">
    <source>
        <dbReference type="Proteomes" id="UP000078486"/>
    </source>
</evidence>
<dbReference type="EMBL" id="LRRQ01000141">
    <property type="protein sequence ID" value="OAM88238.1"/>
    <property type="molecule type" value="Genomic_DNA"/>
</dbReference>
<evidence type="ECO:0000313" key="1">
    <source>
        <dbReference type="EMBL" id="OAM88238.1"/>
    </source>
</evidence>
<proteinExistence type="predicted"/>
<evidence type="ECO:0008006" key="3">
    <source>
        <dbReference type="Google" id="ProtNLM"/>
    </source>
</evidence>
<dbReference type="AlphaFoldDB" id="A0A178IES4"/>
<sequence length="140" mass="16200">MSETVKRTREELQKLYLGVLADEGYAPELDADGDVRFKHEGKSYFIEVREDDPFFFRVVLPNFWEIESEEEHVRAIRAANAVTGDIPVAKVFGLRGDTWCAVEMFLPAQESFEPVFNRCLLVIQQAVNHFTVLMRESFPR</sequence>
<dbReference type="Proteomes" id="UP000078486">
    <property type="component" value="Unassembled WGS sequence"/>
</dbReference>
<dbReference type="STRING" id="1184151.AW736_18140"/>
<protein>
    <recommendedName>
        <fullName evidence="3">Sensory transduction regulator</fullName>
    </recommendedName>
</protein>
<comment type="caution">
    <text evidence="1">The sequence shown here is derived from an EMBL/GenBank/DDBJ whole genome shotgun (WGS) entry which is preliminary data.</text>
</comment>
<gene>
    <name evidence="1" type="ORF">AW736_18140</name>
</gene>
<organism evidence="1 2">
    <name type="scientific">Termitidicoccus mucosus</name>
    <dbReference type="NCBI Taxonomy" id="1184151"/>
    <lineage>
        <taxon>Bacteria</taxon>
        <taxon>Pseudomonadati</taxon>
        <taxon>Verrucomicrobiota</taxon>
        <taxon>Opitutia</taxon>
        <taxon>Opitutales</taxon>
        <taxon>Opitutaceae</taxon>
        <taxon>Termitidicoccus</taxon>
    </lineage>
</organism>